<evidence type="ECO:0000259" key="1">
    <source>
        <dbReference type="Pfam" id="PF12728"/>
    </source>
</evidence>
<sequence>MSRSTFYDWRSTQRAPRCIKLPNGAVRIRRSDLDRWLCGLEE</sequence>
<protein>
    <submittedName>
        <fullName evidence="2">Helix-turn-helix domain-containing protein</fullName>
    </submittedName>
</protein>
<dbReference type="InterPro" id="IPR041657">
    <property type="entry name" value="HTH_17"/>
</dbReference>
<dbReference type="EMBL" id="JAMOIL010000041">
    <property type="protein sequence ID" value="MCM0622632.1"/>
    <property type="molecule type" value="Genomic_DNA"/>
</dbReference>
<evidence type="ECO:0000313" key="2">
    <source>
        <dbReference type="EMBL" id="MCM0622632.1"/>
    </source>
</evidence>
<comment type="caution">
    <text evidence="2">The sequence shown here is derived from an EMBL/GenBank/DDBJ whole genome shotgun (WGS) entry which is preliminary data.</text>
</comment>
<dbReference type="Pfam" id="PF12728">
    <property type="entry name" value="HTH_17"/>
    <property type="match status" value="1"/>
</dbReference>
<gene>
    <name evidence="2" type="ORF">M8330_20285</name>
</gene>
<feature type="domain" description="Helix-turn-helix" evidence="1">
    <location>
        <begin position="2"/>
        <end position="38"/>
    </location>
</feature>
<dbReference type="AlphaFoldDB" id="A0A9X2DB21"/>
<proteinExistence type="predicted"/>
<accession>A0A9X2DB21</accession>
<name>A0A9X2DB21_9ACTN</name>
<organism evidence="2 3">
    <name type="scientific">Nocardioides bruguierae</name>
    <dbReference type="NCBI Taxonomy" id="2945102"/>
    <lineage>
        <taxon>Bacteria</taxon>
        <taxon>Bacillati</taxon>
        <taxon>Actinomycetota</taxon>
        <taxon>Actinomycetes</taxon>
        <taxon>Propionibacteriales</taxon>
        <taxon>Nocardioidaceae</taxon>
        <taxon>Nocardioides</taxon>
    </lineage>
</organism>
<keyword evidence="3" id="KW-1185">Reference proteome</keyword>
<dbReference type="Proteomes" id="UP001139485">
    <property type="component" value="Unassembled WGS sequence"/>
</dbReference>
<reference evidence="2" key="1">
    <citation type="submission" date="2022-05" db="EMBL/GenBank/DDBJ databases">
        <authorList>
            <person name="Tuo L."/>
        </authorList>
    </citation>
    <scope>NUCLEOTIDE SEQUENCE</scope>
    <source>
        <strain evidence="2">BSK12Z-4</strain>
    </source>
</reference>
<evidence type="ECO:0000313" key="3">
    <source>
        <dbReference type="Proteomes" id="UP001139485"/>
    </source>
</evidence>